<dbReference type="AlphaFoldDB" id="A0A7S0G4E0"/>
<organism evidence="2">
    <name type="scientific">Rhodosorus marinus</name>
    <dbReference type="NCBI Taxonomy" id="101924"/>
    <lineage>
        <taxon>Eukaryota</taxon>
        <taxon>Rhodophyta</taxon>
        <taxon>Stylonematophyceae</taxon>
        <taxon>Stylonematales</taxon>
        <taxon>Stylonemataceae</taxon>
        <taxon>Rhodosorus</taxon>
    </lineage>
</organism>
<protein>
    <submittedName>
        <fullName evidence="2">Uncharacterized protein</fullName>
    </submittedName>
</protein>
<sequence length="190" mass="21447">MNPDSTGWKKLLRRPGGVASISRNDKENECRGRCGRTVVVLLSIVVLFVWGQIFFLQFLVSDGFNHASSSRALHNLYAEDNAENQRALEAEAGIKVSDTEIHGVSVGNLVNRTTDDELTRYHPADREFESYRPLLDHLNEQIVSGGRTDGDWDKISNAVVIAIKTGREVYEKRLEWVNKTWLAGRKHAQI</sequence>
<accession>A0A7S0G4E0</accession>
<keyword evidence="1" id="KW-0472">Membrane</keyword>
<evidence type="ECO:0000256" key="1">
    <source>
        <dbReference type="SAM" id="Phobius"/>
    </source>
</evidence>
<keyword evidence="1" id="KW-1133">Transmembrane helix</keyword>
<keyword evidence="1" id="KW-0812">Transmembrane</keyword>
<proteinExistence type="predicted"/>
<evidence type="ECO:0000313" key="2">
    <source>
        <dbReference type="EMBL" id="CAD8394915.1"/>
    </source>
</evidence>
<gene>
    <name evidence="2" type="ORF">RMAR0315_LOCUS4900</name>
</gene>
<dbReference type="EMBL" id="HBEK01008920">
    <property type="protein sequence ID" value="CAD8394915.1"/>
    <property type="molecule type" value="Transcribed_RNA"/>
</dbReference>
<name>A0A7S0G4E0_9RHOD</name>
<feature type="transmembrane region" description="Helical" evidence="1">
    <location>
        <begin position="38"/>
        <end position="60"/>
    </location>
</feature>
<reference evidence="2" key="1">
    <citation type="submission" date="2021-01" db="EMBL/GenBank/DDBJ databases">
        <authorList>
            <person name="Corre E."/>
            <person name="Pelletier E."/>
            <person name="Niang G."/>
            <person name="Scheremetjew M."/>
            <person name="Finn R."/>
            <person name="Kale V."/>
            <person name="Holt S."/>
            <person name="Cochrane G."/>
            <person name="Meng A."/>
            <person name="Brown T."/>
            <person name="Cohen L."/>
        </authorList>
    </citation>
    <scope>NUCLEOTIDE SEQUENCE</scope>
    <source>
        <strain evidence="2">UTEX LB 2760</strain>
    </source>
</reference>